<proteinExistence type="inferred from homology"/>
<keyword evidence="3" id="KW-0064">Aspartyl protease</keyword>
<dbReference type="InterPro" id="IPR001995">
    <property type="entry name" value="Peptidase_A2_cat"/>
</dbReference>
<dbReference type="GO" id="GO:0006508">
    <property type="term" value="P:proteolysis"/>
    <property type="evidence" value="ECO:0007669"/>
    <property type="project" value="UniProtKB-KW"/>
</dbReference>
<dbReference type="PANTHER" id="PTHR12917:SF1">
    <property type="entry name" value="AT13091P"/>
    <property type="match status" value="1"/>
</dbReference>
<dbReference type="Proteomes" id="UP000276984">
    <property type="component" value="Chromosome"/>
</dbReference>
<dbReference type="CDD" id="cd00303">
    <property type="entry name" value="retropepsin_like"/>
    <property type="match status" value="1"/>
</dbReference>
<evidence type="ECO:0000313" key="6">
    <source>
        <dbReference type="EMBL" id="AYG94106.1"/>
    </source>
</evidence>
<dbReference type="GO" id="GO:0004190">
    <property type="term" value="F:aspartic-type endopeptidase activity"/>
    <property type="evidence" value="ECO:0007669"/>
    <property type="project" value="UniProtKB-KW"/>
</dbReference>
<evidence type="ECO:0000256" key="4">
    <source>
        <dbReference type="ARBA" id="ARBA00022801"/>
    </source>
</evidence>
<dbReference type="PANTHER" id="PTHR12917">
    <property type="entry name" value="ASPARTYL PROTEASE DDI-RELATED"/>
    <property type="match status" value="1"/>
</dbReference>
<organism evidence="6 7">
    <name type="scientific">Brevundimonas naejangsanensis</name>
    <dbReference type="NCBI Taxonomy" id="588932"/>
    <lineage>
        <taxon>Bacteria</taxon>
        <taxon>Pseudomonadati</taxon>
        <taxon>Pseudomonadota</taxon>
        <taxon>Alphaproteobacteria</taxon>
        <taxon>Caulobacterales</taxon>
        <taxon>Caulobacteraceae</taxon>
        <taxon>Brevundimonas</taxon>
    </lineage>
</organism>
<accession>A0A494RJU0</accession>
<comment type="similarity">
    <text evidence="1">Belongs to the DDI1 family.</text>
</comment>
<dbReference type="Pfam" id="PF13650">
    <property type="entry name" value="Asp_protease_2"/>
    <property type="match status" value="2"/>
</dbReference>
<dbReference type="RefSeq" id="WP_121481264.1">
    <property type="nucleotide sequence ID" value="NZ_CP032707.1"/>
</dbReference>
<sequence>MRRRSFLIRAAALTSAVAGGLWLKDHLIWRRPSVAFAGDGSSGWRPFVAGDALTPTVRVRLGGREVAALIDSGAQYSVIDRALVAELGLDDFFDMPLVAYGVGGRPQLGRGVTLALQVGGMAVTGLRVGILDLGPLAVAEGLGTPLILGQDLLMQTVLDLDLKRRRARFVAPARHAPSPALRSIGVGRSGTAMVAEVTVEGVVVRAVVDTGASALIALSQGAAESAGLLDGRPEAPGSSIVLGGVTSARVIRARTVTFGDDLWRNVATPVFVDAPLPNYPEALLGMGAFLGREVSLDLGGGRLHLAPMMSVTVV</sequence>
<dbReference type="AlphaFoldDB" id="A0A494RJU0"/>
<dbReference type="Gene3D" id="2.40.70.10">
    <property type="entry name" value="Acid Proteases"/>
    <property type="match status" value="2"/>
</dbReference>
<dbReference type="PROSITE" id="PS00141">
    <property type="entry name" value="ASP_PROTEASE"/>
    <property type="match status" value="1"/>
</dbReference>
<dbReference type="PROSITE" id="PS50175">
    <property type="entry name" value="ASP_PROT_RETROV"/>
    <property type="match status" value="1"/>
</dbReference>
<keyword evidence="7" id="KW-1185">Reference proteome</keyword>
<evidence type="ECO:0000256" key="1">
    <source>
        <dbReference type="ARBA" id="ARBA00009136"/>
    </source>
</evidence>
<evidence type="ECO:0000313" key="7">
    <source>
        <dbReference type="Proteomes" id="UP000276984"/>
    </source>
</evidence>
<dbReference type="SUPFAM" id="SSF50630">
    <property type="entry name" value="Acid proteases"/>
    <property type="match status" value="2"/>
</dbReference>
<keyword evidence="4" id="KW-0378">Hydrolase</keyword>
<dbReference type="OrthoDB" id="107347at2"/>
<dbReference type="InterPro" id="IPR021109">
    <property type="entry name" value="Peptidase_aspartic_dom_sf"/>
</dbReference>
<dbReference type="EMBL" id="CP032707">
    <property type="protein sequence ID" value="AYG94106.1"/>
    <property type="molecule type" value="Genomic_DNA"/>
</dbReference>
<name>A0A494RJU0_9CAUL</name>
<gene>
    <name evidence="6" type="ORF">D8I30_02075</name>
</gene>
<keyword evidence="2" id="KW-0645">Protease</keyword>
<evidence type="ECO:0000256" key="3">
    <source>
        <dbReference type="ARBA" id="ARBA00022750"/>
    </source>
</evidence>
<protein>
    <submittedName>
        <fullName evidence="6">Peptidase aspartic</fullName>
    </submittedName>
</protein>
<reference evidence="6 7" key="1">
    <citation type="submission" date="2018-10" db="EMBL/GenBank/DDBJ databases">
        <title>Complete genome sequence of Brevundimonas naejangsanensis BRV3.</title>
        <authorList>
            <person name="Berrios L."/>
            <person name="Ely B."/>
        </authorList>
    </citation>
    <scope>NUCLEOTIDE SEQUENCE [LARGE SCALE GENOMIC DNA]</scope>
    <source>
        <strain evidence="6 7">BRV3</strain>
    </source>
</reference>
<evidence type="ECO:0000259" key="5">
    <source>
        <dbReference type="PROSITE" id="PS50175"/>
    </source>
</evidence>
<evidence type="ECO:0000256" key="2">
    <source>
        <dbReference type="ARBA" id="ARBA00022670"/>
    </source>
</evidence>
<dbReference type="InterPro" id="IPR001969">
    <property type="entry name" value="Aspartic_peptidase_AS"/>
</dbReference>
<feature type="domain" description="Peptidase A2" evidence="5">
    <location>
        <begin position="66"/>
        <end position="152"/>
    </location>
</feature>